<dbReference type="InterPro" id="IPR001661">
    <property type="entry name" value="Glyco_hydro_37"/>
</dbReference>
<sequence length="540" mass="62585">MPSMRKRLLTKKSEEIIKKSSDSLKTATVHTVGLLKPVAKSPDESLRDLFDAVQAERVYADGKTFVDMVPCDSVAAVVRRYMKERKKPGFDLAEFVSHNFQPVKHNVPQYEPDETTTARQYVSNLWRVLERRNRRNRGSLIALPYKYITPGGRFEEQFYWDSYFIMLGLAADGRWRAVHDMMRNYTYMLRKFNMIPTANRTYFLSRSQPPFFARMVQLLAQQRGARRTYIEFLPSMLAEYRFWMDGRRRLATRPDCTAYRRVVRMSHGEILNRFYDDQSTPRPESQREDIETAEVADQKEQVYIDLRAAAESGWDFSSRWFRDTRDIKTIETTKIVPVDLNCLMYDLECAIAESYRFLKQKRLARRFEQAAAHRAKAIQRYCWNESSHFFEDFHTVRQTLNDRLTLAGVFPLYAGIATPEQAAAVAERIRTDFLHAGGVAATLVDNGQQWDLPNGWAPLQWVTIKGLGSYGYDELAAEIRDRWLALNESVFMSERKMVEKYDVVAAAPGGGGEYELQDGFGWTNGVYAALKDEQEKEYGA</sequence>
<organism evidence="3 4">
    <name type="scientific">Candidatus Southlakia epibionticum</name>
    <dbReference type="NCBI Taxonomy" id="3043284"/>
    <lineage>
        <taxon>Bacteria</taxon>
        <taxon>Candidatus Saccharimonadota</taxon>
        <taxon>Candidatus Saccharimonadia</taxon>
        <taxon>Candidatus Saccharimonadales</taxon>
        <taxon>Candidatus Saccharimonadaceae</taxon>
        <taxon>Candidatus Southlakia</taxon>
    </lineage>
</organism>
<proteinExistence type="predicted"/>
<evidence type="ECO:0000313" key="3">
    <source>
        <dbReference type="EMBL" id="WIO46227.1"/>
    </source>
</evidence>
<keyword evidence="1" id="KW-0378">Hydrolase</keyword>
<dbReference type="PANTHER" id="PTHR23403">
    <property type="entry name" value="TREHALASE"/>
    <property type="match status" value="1"/>
</dbReference>
<accession>A0ABY8WW00</accession>
<keyword evidence="4" id="KW-1185">Reference proteome</keyword>
<dbReference type="InterPro" id="IPR018232">
    <property type="entry name" value="Glyco_hydro_37_CS"/>
</dbReference>
<dbReference type="PROSITE" id="PS00928">
    <property type="entry name" value="TREHALASE_2"/>
    <property type="match status" value="1"/>
</dbReference>
<dbReference type="PANTHER" id="PTHR23403:SF1">
    <property type="entry name" value="TREHALASE"/>
    <property type="match status" value="1"/>
</dbReference>
<dbReference type="Proteomes" id="UP001177295">
    <property type="component" value="Chromosome"/>
</dbReference>
<keyword evidence="2" id="KW-0326">Glycosidase</keyword>
<dbReference type="PRINTS" id="PR00744">
    <property type="entry name" value="GLHYDRLASE37"/>
</dbReference>
<dbReference type="NCBIfam" id="NF009773">
    <property type="entry name" value="PRK13270.1"/>
    <property type="match status" value="1"/>
</dbReference>
<dbReference type="InterPro" id="IPR008928">
    <property type="entry name" value="6-hairpin_glycosidase_sf"/>
</dbReference>
<dbReference type="InterPro" id="IPR012341">
    <property type="entry name" value="6hp_glycosidase-like_sf"/>
</dbReference>
<protein>
    <submittedName>
        <fullName evidence="3">Periplasmic trehalase</fullName>
    </submittedName>
</protein>
<name>A0ABY8WW00_9BACT</name>
<dbReference type="EMBL" id="CP124550">
    <property type="protein sequence ID" value="WIO46227.1"/>
    <property type="molecule type" value="Genomic_DNA"/>
</dbReference>
<reference evidence="3 4" key="1">
    <citation type="journal article" date="2023" name="Cell">
        <title>Genetic manipulation of Patescibacteria provides mechanistic insights into microbial dark matter and the epibiotic lifestyle.</title>
        <authorList>
            <person name="Wang Y."/>
            <person name="Gallagher L.A."/>
            <person name="Andrade P.A."/>
            <person name="Liu A."/>
            <person name="Humphreys I.R."/>
            <person name="Turkarslan S."/>
            <person name="Cutler K.J."/>
            <person name="Arrieta-Ortiz M.L."/>
            <person name="Li Y."/>
            <person name="Radey M.C."/>
            <person name="McLean J.S."/>
            <person name="Cong Q."/>
            <person name="Baker D."/>
            <person name="Baliga N.S."/>
            <person name="Peterson S.B."/>
            <person name="Mougous J.D."/>
        </authorList>
    </citation>
    <scope>NUCLEOTIDE SEQUENCE [LARGE SCALE GENOMIC DNA]</scope>
    <source>
        <strain evidence="3 4">ML1</strain>
    </source>
</reference>
<evidence type="ECO:0000313" key="4">
    <source>
        <dbReference type="Proteomes" id="UP001177295"/>
    </source>
</evidence>
<dbReference type="Pfam" id="PF01204">
    <property type="entry name" value="Trehalase"/>
    <property type="match status" value="1"/>
</dbReference>
<dbReference type="SUPFAM" id="SSF48208">
    <property type="entry name" value="Six-hairpin glycosidases"/>
    <property type="match status" value="1"/>
</dbReference>
<dbReference type="Gene3D" id="1.50.10.10">
    <property type="match status" value="1"/>
</dbReference>
<evidence type="ECO:0000256" key="1">
    <source>
        <dbReference type="ARBA" id="ARBA00022801"/>
    </source>
</evidence>
<gene>
    <name evidence="3" type="ORF">SEML1_0612</name>
</gene>
<evidence type="ECO:0000256" key="2">
    <source>
        <dbReference type="ARBA" id="ARBA00023295"/>
    </source>
</evidence>